<protein>
    <recommendedName>
        <fullName evidence="3">Cytokinin riboside 5'-monophosphate phosphoribohydrolase</fullName>
        <ecNumber evidence="3">3.2.2.n1</ecNumber>
    </recommendedName>
</protein>
<keyword evidence="3" id="KW-0378">Hydrolase</keyword>
<proteinExistence type="inferred from homology"/>
<dbReference type="Proteomes" id="UP000044377">
    <property type="component" value="Unassembled WGS sequence"/>
</dbReference>
<dbReference type="PANTHER" id="PTHR31223:SF70">
    <property type="entry name" value="LOG FAMILY PROTEIN YJL055W"/>
    <property type="match status" value="1"/>
</dbReference>
<dbReference type="OrthoDB" id="9801098at2"/>
<evidence type="ECO:0000256" key="1">
    <source>
        <dbReference type="ARBA" id="ARBA00000274"/>
    </source>
</evidence>
<sequence>MRIGIFCGSASGHNPVYMTAAKQVGEQLALRHIAIVYGGGRVGLMGAMADAALAAGGEVIGVIPQGLADREIAHKGLTELIVVANMHERKAKMAELADGFVALPGGAGTLEEIFEQWTWAQLGLHHKPCSFYNINGYYDPLQAMSKQMVREGFMMERFDKMLSFSSDIGQLVENFAHYTPPEQKWLSSASIGK</sequence>
<keyword evidence="5" id="KW-1185">Reference proteome</keyword>
<dbReference type="RefSeq" id="WP_048639528.1">
    <property type="nucleotide sequence ID" value="NZ_CGIG01000001.1"/>
</dbReference>
<dbReference type="NCBIfam" id="TIGR00730">
    <property type="entry name" value="Rossman fold protein, TIGR00730 family"/>
    <property type="match status" value="1"/>
</dbReference>
<gene>
    <name evidence="4" type="ORF">BN1221_04954</name>
</gene>
<dbReference type="GO" id="GO:0008714">
    <property type="term" value="F:AMP nucleosidase activity"/>
    <property type="evidence" value="ECO:0007669"/>
    <property type="project" value="UniProtKB-EC"/>
</dbReference>
<accession>A0A0G4K394</accession>
<name>A0A0G4K394_9GAMM</name>
<reference evidence="5" key="1">
    <citation type="submission" date="2015-01" db="EMBL/GenBank/DDBJ databases">
        <authorList>
            <person name="Paterson Steve"/>
        </authorList>
    </citation>
    <scope>NUCLEOTIDE SEQUENCE [LARGE SCALE GENOMIC DNA]</scope>
    <source>
        <strain evidence="5">OBR1</strain>
    </source>
</reference>
<evidence type="ECO:0000313" key="5">
    <source>
        <dbReference type="Proteomes" id="UP000044377"/>
    </source>
</evidence>
<evidence type="ECO:0000256" key="3">
    <source>
        <dbReference type="RuleBase" id="RU363015"/>
    </source>
</evidence>
<dbReference type="STRING" id="1109412.BN1221_04954"/>
<dbReference type="EMBL" id="CGIG01000001">
    <property type="protein sequence ID" value="CPR21559.1"/>
    <property type="molecule type" value="Genomic_DNA"/>
</dbReference>
<dbReference type="PANTHER" id="PTHR31223">
    <property type="entry name" value="LOG FAMILY PROTEIN YJL055W"/>
    <property type="match status" value="1"/>
</dbReference>
<dbReference type="InterPro" id="IPR005269">
    <property type="entry name" value="LOG"/>
</dbReference>
<dbReference type="EC" id="3.2.2.n1" evidence="3"/>
<keyword evidence="3" id="KW-0203">Cytokinin biosynthesis</keyword>
<dbReference type="GO" id="GO:0009691">
    <property type="term" value="P:cytokinin biosynthetic process"/>
    <property type="evidence" value="ECO:0007669"/>
    <property type="project" value="UniProtKB-UniRule"/>
</dbReference>
<dbReference type="InterPro" id="IPR031100">
    <property type="entry name" value="LOG_fam"/>
</dbReference>
<organism evidence="4 5">
    <name type="scientific">Brenneria goodwinii</name>
    <dbReference type="NCBI Taxonomy" id="1109412"/>
    <lineage>
        <taxon>Bacteria</taxon>
        <taxon>Pseudomonadati</taxon>
        <taxon>Pseudomonadota</taxon>
        <taxon>Gammaproteobacteria</taxon>
        <taxon>Enterobacterales</taxon>
        <taxon>Pectobacteriaceae</taxon>
        <taxon>Brenneria</taxon>
    </lineage>
</organism>
<comment type="similarity">
    <text evidence="2 3">Belongs to the LOG family.</text>
</comment>
<evidence type="ECO:0000313" key="4">
    <source>
        <dbReference type="EMBL" id="CPR21559.1"/>
    </source>
</evidence>
<dbReference type="GO" id="GO:0005829">
    <property type="term" value="C:cytosol"/>
    <property type="evidence" value="ECO:0007669"/>
    <property type="project" value="TreeGrafter"/>
</dbReference>
<dbReference type="AlphaFoldDB" id="A0A0G4K394"/>
<evidence type="ECO:0000256" key="2">
    <source>
        <dbReference type="ARBA" id="ARBA00006763"/>
    </source>
</evidence>
<dbReference type="Pfam" id="PF03641">
    <property type="entry name" value="Lysine_decarbox"/>
    <property type="match status" value="1"/>
</dbReference>
<dbReference type="Gene3D" id="3.40.50.450">
    <property type="match status" value="1"/>
</dbReference>
<comment type="catalytic activity">
    <reaction evidence="1">
        <text>AMP + H2O = D-ribose 5-phosphate + adenine</text>
        <dbReference type="Rhea" id="RHEA:20129"/>
        <dbReference type="ChEBI" id="CHEBI:15377"/>
        <dbReference type="ChEBI" id="CHEBI:16708"/>
        <dbReference type="ChEBI" id="CHEBI:78346"/>
        <dbReference type="ChEBI" id="CHEBI:456215"/>
        <dbReference type="EC" id="3.2.2.4"/>
    </reaction>
</comment>
<dbReference type="SUPFAM" id="SSF102405">
    <property type="entry name" value="MCP/YpsA-like"/>
    <property type="match status" value="1"/>
</dbReference>